<accession>A0A3Q3QH58</accession>
<keyword evidence="14" id="KW-1185">Reference proteome</keyword>
<dbReference type="Ensembl" id="ENSMALT00000012833.1">
    <property type="protein sequence ID" value="ENSMALP00000012566.1"/>
    <property type="gene ID" value="ENSMALG00000008920.1"/>
</dbReference>
<evidence type="ECO:0000256" key="8">
    <source>
        <dbReference type="ARBA" id="ARBA00053660"/>
    </source>
</evidence>
<dbReference type="PANTHER" id="PTHR13067:SF2">
    <property type="entry name" value="CASPASE-ACTIVATED DNASE"/>
    <property type="match status" value="1"/>
</dbReference>
<proteinExistence type="predicted"/>
<sequence>MLLSVTTNKSWLPITTASKIPRRKITDNRTRETLEGSNTPQLRVGAIEEEGIGSGSYKWVGTEGKMSQPFNKIKSVKIRRYKDNRKYGVAATNVKELLKKGCKLLKVSSYVVSHVCLYADGTAVTEDIFPSLPDNTELVLLSREQTWSGVACDISQLLSTDQQTSEALIEAAKGLMLDEQSPKRCKILADLLLTLEDRSVLESREEDEDWFQGVDARFKTKSAYMKYNCESRIRGYMKEVDDAIKIIQKAKVRTEFLKTSKRLVEMLKTAKYNGCYFDRTEKELDRLCTQQGCTGPGSFDQDECQSRHSINPYSNRENRIVFSTWNLDHRIEKKRAIIPTLLEALHSHKSTDINLNYFYRLLFTKENLKLVHIVCHKKGAHDLLCDTKKIFRRTSNTDKGCQKAKGKKRRLV</sequence>
<dbReference type="Gene3D" id="6.10.140.170">
    <property type="match status" value="1"/>
</dbReference>
<keyword evidence="7" id="KW-0539">Nucleus</keyword>
<evidence type="ECO:0000256" key="9">
    <source>
        <dbReference type="ARBA" id="ARBA00064007"/>
    </source>
</evidence>
<dbReference type="FunFam" id="3.10.20.10:FF:000006">
    <property type="entry name" value="DNA fragmentation factor subunit beta"/>
    <property type="match status" value="1"/>
</dbReference>
<evidence type="ECO:0000259" key="12">
    <source>
        <dbReference type="PROSITE" id="PS51135"/>
    </source>
</evidence>
<evidence type="ECO:0000256" key="11">
    <source>
        <dbReference type="PROSITE-ProRule" id="PRU00447"/>
    </source>
</evidence>
<dbReference type="SUPFAM" id="SSF54060">
    <property type="entry name" value="His-Me finger endonucleases"/>
    <property type="match status" value="1"/>
</dbReference>
<keyword evidence="6" id="KW-0378">Hydrolase</keyword>
<dbReference type="InterPro" id="IPR003508">
    <property type="entry name" value="CIDE-N_dom"/>
</dbReference>
<reference evidence="13" key="2">
    <citation type="submission" date="2025-09" db="UniProtKB">
        <authorList>
            <consortium name="Ensembl"/>
        </authorList>
    </citation>
    <scope>IDENTIFICATION</scope>
</reference>
<evidence type="ECO:0000256" key="10">
    <source>
        <dbReference type="ARBA" id="ARBA00069517"/>
    </source>
</evidence>
<dbReference type="STRING" id="43700.ENSMALP00000012566"/>
<comment type="subunit">
    <text evidence="9">Heterodimer of DFFA and DFFB. Interacts with H1-1.</text>
</comment>
<dbReference type="InterPro" id="IPR044925">
    <property type="entry name" value="His-Me_finger_sf"/>
</dbReference>
<dbReference type="Proteomes" id="UP000261600">
    <property type="component" value="Unplaced"/>
</dbReference>
<evidence type="ECO:0000256" key="1">
    <source>
        <dbReference type="ARBA" id="ARBA00004123"/>
    </source>
</evidence>
<dbReference type="PROSITE" id="PS51135">
    <property type="entry name" value="CIDE_N"/>
    <property type="match status" value="1"/>
</dbReference>
<feature type="domain" description="CIDE-N" evidence="12">
    <location>
        <begin position="72"/>
        <end position="149"/>
    </location>
</feature>
<dbReference type="GO" id="GO:0016787">
    <property type="term" value="F:hydrolase activity"/>
    <property type="evidence" value="ECO:0007669"/>
    <property type="project" value="UniProtKB-KW"/>
</dbReference>
<dbReference type="Gene3D" id="3.10.20.10">
    <property type="match status" value="1"/>
</dbReference>
<evidence type="ECO:0000256" key="5">
    <source>
        <dbReference type="ARBA" id="ARBA00022722"/>
    </source>
</evidence>
<dbReference type="GO" id="GO:0005634">
    <property type="term" value="C:nucleus"/>
    <property type="evidence" value="ECO:0007669"/>
    <property type="project" value="UniProtKB-SubCell"/>
</dbReference>
<dbReference type="AlphaFoldDB" id="A0A3Q3QH58"/>
<evidence type="ECO:0000313" key="14">
    <source>
        <dbReference type="Proteomes" id="UP000261600"/>
    </source>
</evidence>
<dbReference type="GO" id="GO:0005737">
    <property type="term" value="C:cytoplasm"/>
    <property type="evidence" value="ECO:0007669"/>
    <property type="project" value="UniProtKB-SubCell"/>
</dbReference>
<keyword evidence="4 11" id="KW-0053">Apoptosis</keyword>
<dbReference type="SUPFAM" id="SSF54277">
    <property type="entry name" value="CAD &amp; PB1 domains"/>
    <property type="match status" value="1"/>
</dbReference>
<dbReference type="SMART" id="SM00266">
    <property type="entry name" value="CAD"/>
    <property type="match status" value="1"/>
</dbReference>
<comment type="function">
    <text evidence="8">Nuclease that induces DNA fragmentation and chromatin condensation during apoptosis. Degrades naked DNA and induces apoptotic morphology.</text>
</comment>
<organism evidence="13 14">
    <name type="scientific">Monopterus albus</name>
    <name type="common">Swamp eel</name>
    <dbReference type="NCBI Taxonomy" id="43700"/>
    <lineage>
        <taxon>Eukaryota</taxon>
        <taxon>Metazoa</taxon>
        <taxon>Chordata</taxon>
        <taxon>Craniata</taxon>
        <taxon>Vertebrata</taxon>
        <taxon>Euteleostomi</taxon>
        <taxon>Actinopterygii</taxon>
        <taxon>Neopterygii</taxon>
        <taxon>Teleostei</taxon>
        <taxon>Neoteleostei</taxon>
        <taxon>Acanthomorphata</taxon>
        <taxon>Anabantaria</taxon>
        <taxon>Synbranchiformes</taxon>
        <taxon>Synbranchidae</taxon>
        <taxon>Monopterus</taxon>
    </lineage>
</organism>
<evidence type="ECO:0000313" key="13">
    <source>
        <dbReference type="Ensembl" id="ENSMALP00000012566.1"/>
    </source>
</evidence>
<keyword evidence="3" id="KW-0963">Cytoplasm</keyword>
<protein>
    <recommendedName>
        <fullName evidence="10">DNA fragmentation factor subunit beta</fullName>
    </recommendedName>
</protein>
<reference evidence="13" key="1">
    <citation type="submission" date="2025-08" db="UniProtKB">
        <authorList>
            <consortium name="Ensembl"/>
        </authorList>
    </citation>
    <scope>IDENTIFICATION</scope>
</reference>
<name>A0A3Q3QH58_MONAL</name>
<evidence type="ECO:0000256" key="4">
    <source>
        <dbReference type="ARBA" id="ARBA00022703"/>
    </source>
</evidence>
<dbReference type="GO" id="GO:0006309">
    <property type="term" value="P:apoptotic DNA fragmentation"/>
    <property type="evidence" value="ECO:0007669"/>
    <property type="project" value="InterPro"/>
</dbReference>
<dbReference type="InterPro" id="IPR015311">
    <property type="entry name" value="DFF40_C"/>
</dbReference>
<evidence type="ECO:0000256" key="2">
    <source>
        <dbReference type="ARBA" id="ARBA00004496"/>
    </source>
</evidence>
<evidence type="ECO:0000256" key="3">
    <source>
        <dbReference type="ARBA" id="ARBA00022490"/>
    </source>
</evidence>
<dbReference type="InterPro" id="IPR039729">
    <property type="entry name" value="DFF40"/>
</dbReference>
<evidence type="ECO:0000256" key="7">
    <source>
        <dbReference type="ARBA" id="ARBA00023242"/>
    </source>
</evidence>
<dbReference type="GO" id="GO:0004520">
    <property type="term" value="F:DNA endonuclease activity"/>
    <property type="evidence" value="ECO:0007669"/>
    <property type="project" value="InterPro"/>
</dbReference>
<keyword evidence="5" id="KW-0540">Nuclease</keyword>
<dbReference type="Pfam" id="PF02017">
    <property type="entry name" value="CIDE-N"/>
    <property type="match status" value="1"/>
</dbReference>
<dbReference type="PANTHER" id="PTHR13067">
    <property type="entry name" value="CASPASE-ACTIVATED DNASE"/>
    <property type="match status" value="1"/>
</dbReference>
<comment type="subcellular location">
    <subcellularLocation>
        <location evidence="2">Cytoplasm</location>
    </subcellularLocation>
    <subcellularLocation>
        <location evidence="1">Nucleus</location>
    </subcellularLocation>
</comment>
<evidence type="ECO:0000256" key="6">
    <source>
        <dbReference type="ARBA" id="ARBA00022801"/>
    </source>
</evidence>
<dbReference type="Pfam" id="PF09230">
    <property type="entry name" value="DFF40"/>
    <property type="match status" value="1"/>
</dbReference>